<dbReference type="EMBL" id="BA000038">
    <property type="protein sequence ID" value="BAC97043.1"/>
    <property type="molecule type" value="Genomic_DNA"/>
</dbReference>
<evidence type="ECO:0000313" key="2">
    <source>
        <dbReference type="Proteomes" id="UP000002675"/>
    </source>
</evidence>
<dbReference type="HOGENOM" id="CLU_3086168_0_0_6"/>
<gene>
    <name evidence="1" type="ordered locus">VVA1017</name>
</gene>
<accession>Q7MDL9</accession>
<sequence>MSNKNGEGDKWTCLQTIVQKINLRSLHRAFAYVSHGKFCWWMMMNKCIKSLD</sequence>
<evidence type="ECO:0000313" key="1">
    <source>
        <dbReference type="EMBL" id="BAC97043.1"/>
    </source>
</evidence>
<dbReference type="AlphaFoldDB" id="Q7MDL9"/>
<organism evidence="1 2">
    <name type="scientific">Vibrio vulnificus (strain YJ016)</name>
    <dbReference type="NCBI Taxonomy" id="196600"/>
    <lineage>
        <taxon>Bacteria</taxon>
        <taxon>Pseudomonadati</taxon>
        <taxon>Pseudomonadota</taxon>
        <taxon>Gammaproteobacteria</taxon>
        <taxon>Vibrionales</taxon>
        <taxon>Vibrionaceae</taxon>
        <taxon>Vibrio</taxon>
    </lineage>
</organism>
<proteinExistence type="predicted"/>
<reference evidence="1 2" key="1">
    <citation type="journal article" date="2003" name="Genome Res.">
        <title>Comparative genome analysis of Vibrio vulnificus, a marine pathogen.</title>
        <authorList>
            <person name="Chen C.Y."/>
            <person name="Wu K.M."/>
            <person name="Chang Y.C."/>
            <person name="Chang C.H."/>
            <person name="Tsai H.C."/>
            <person name="Liao T.L."/>
            <person name="Liu Y.M."/>
            <person name="Chen H.J."/>
            <person name="Shen A.B."/>
            <person name="Li J.C."/>
            <person name="Su T.L."/>
            <person name="Shao C.P."/>
            <person name="Lee C.T."/>
            <person name="Hor L.I."/>
            <person name="Tsai S.F."/>
        </authorList>
    </citation>
    <scope>NUCLEOTIDE SEQUENCE [LARGE SCALE GENOMIC DNA]</scope>
    <source>
        <strain evidence="1 2">YJ016</strain>
    </source>
</reference>
<name>Q7MDL9_VIBVY</name>
<dbReference type="Proteomes" id="UP000002675">
    <property type="component" value="Chromosome II"/>
</dbReference>
<dbReference type="KEGG" id="vvy:VVA1017"/>
<protein>
    <submittedName>
        <fullName evidence="1">Uncharacterized protein</fullName>
    </submittedName>
</protein>